<organism evidence="1">
    <name type="scientific">Cacopsylla melanoneura</name>
    <dbReference type="NCBI Taxonomy" id="428564"/>
    <lineage>
        <taxon>Eukaryota</taxon>
        <taxon>Metazoa</taxon>
        <taxon>Ecdysozoa</taxon>
        <taxon>Arthropoda</taxon>
        <taxon>Hexapoda</taxon>
        <taxon>Insecta</taxon>
        <taxon>Pterygota</taxon>
        <taxon>Neoptera</taxon>
        <taxon>Paraneoptera</taxon>
        <taxon>Hemiptera</taxon>
        <taxon>Sternorrhyncha</taxon>
        <taxon>Psylloidea</taxon>
        <taxon>Psyllidae</taxon>
        <taxon>Psyllinae</taxon>
        <taxon>Cacopsylla</taxon>
    </lineage>
</organism>
<sequence length="152" mass="18142">MKKIEHFTEENVALNVFIEISTNNGVIATTKKMTLYGNLLNLFLEKMNCRNKMGLEPNLKQHEDYLILKTQKVVKILSPGNKYLMENIQYELYEDKENYCIPLNVQYELCEDEETYCIPLKFSLDIFSPLFLRKSLFFLKKIQLKHYEIWKT</sequence>
<dbReference type="AlphaFoldDB" id="A0A8D8VT48"/>
<proteinExistence type="predicted"/>
<name>A0A8D8VT48_9HEMI</name>
<evidence type="ECO:0000313" key="1">
    <source>
        <dbReference type="EMBL" id="CAG6632690.1"/>
    </source>
</evidence>
<reference evidence="1" key="1">
    <citation type="submission" date="2021-05" db="EMBL/GenBank/DDBJ databases">
        <authorList>
            <person name="Alioto T."/>
            <person name="Alioto T."/>
            <person name="Gomez Garrido J."/>
        </authorList>
    </citation>
    <scope>NUCLEOTIDE SEQUENCE</scope>
</reference>
<dbReference type="EMBL" id="HBUF01080436">
    <property type="protein sequence ID" value="CAG6632690.1"/>
    <property type="molecule type" value="Transcribed_RNA"/>
</dbReference>
<protein>
    <submittedName>
        <fullName evidence="1">Uncharacterized protein</fullName>
    </submittedName>
</protein>
<accession>A0A8D8VT48</accession>